<reference evidence="3" key="2">
    <citation type="submission" date="2015-01" db="EMBL/GenBank/DDBJ databases">
        <title>Evolutionary Origins and Diversification of the Mycorrhizal Mutualists.</title>
        <authorList>
            <consortium name="DOE Joint Genome Institute"/>
            <consortium name="Mycorrhizal Genomics Consortium"/>
            <person name="Kohler A."/>
            <person name="Kuo A."/>
            <person name="Nagy L.G."/>
            <person name="Floudas D."/>
            <person name="Copeland A."/>
            <person name="Barry K.W."/>
            <person name="Cichocki N."/>
            <person name="Veneault-Fourrey C."/>
            <person name="LaButti K."/>
            <person name="Lindquist E.A."/>
            <person name="Lipzen A."/>
            <person name="Lundell T."/>
            <person name="Morin E."/>
            <person name="Murat C."/>
            <person name="Riley R."/>
            <person name="Ohm R."/>
            <person name="Sun H."/>
            <person name="Tunlid A."/>
            <person name="Henrissat B."/>
            <person name="Grigoriev I.V."/>
            <person name="Hibbett D.S."/>
            <person name="Martin F."/>
        </authorList>
    </citation>
    <scope>NUCLEOTIDE SEQUENCE [LARGE SCALE GENOMIC DNA]</scope>
    <source>
        <strain evidence="3">MAFF 305830</strain>
    </source>
</reference>
<evidence type="ECO:0000313" key="2">
    <source>
        <dbReference type="EMBL" id="KIM24894.1"/>
    </source>
</evidence>
<accession>A0A0C3AY32</accession>
<dbReference type="EMBL" id="KN824319">
    <property type="protein sequence ID" value="KIM24894.1"/>
    <property type="molecule type" value="Genomic_DNA"/>
</dbReference>
<dbReference type="HOGENOM" id="CLU_1338237_0_0_1"/>
<name>A0A0C3AY32_SERVB</name>
<proteinExistence type="predicted"/>
<protein>
    <submittedName>
        <fullName evidence="2">Uncharacterized protein</fullName>
    </submittedName>
</protein>
<feature type="region of interest" description="Disordered" evidence="1">
    <location>
        <begin position="162"/>
        <end position="205"/>
    </location>
</feature>
<sequence>MANGYSYYPPPLYAYNNGAYYDASVVDMPTTTDALGYNTSTIGNFSMGLSTYSDGTQQSVGSTSDHYQQHCNPQAHPNAIPTAEPFLAAPTDQHLDFANSEATTAYSDALPPAQPAILSGENTPSPQFHHNASAPYAHQSLQAFPAEEGIVSNASGGAGVSNPYNVHQGAPGWTEQPIEHSHPVGKNGGYSRDCDDDGKEPALGA</sequence>
<keyword evidence="3" id="KW-1185">Reference proteome</keyword>
<dbReference type="Proteomes" id="UP000054097">
    <property type="component" value="Unassembled WGS sequence"/>
</dbReference>
<gene>
    <name evidence="2" type="ORF">M408DRAFT_331561</name>
</gene>
<evidence type="ECO:0000256" key="1">
    <source>
        <dbReference type="SAM" id="MobiDB-lite"/>
    </source>
</evidence>
<evidence type="ECO:0000313" key="3">
    <source>
        <dbReference type="Proteomes" id="UP000054097"/>
    </source>
</evidence>
<reference evidence="2 3" key="1">
    <citation type="submission" date="2014-04" db="EMBL/GenBank/DDBJ databases">
        <authorList>
            <consortium name="DOE Joint Genome Institute"/>
            <person name="Kuo A."/>
            <person name="Zuccaro A."/>
            <person name="Kohler A."/>
            <person name="Nagy L.G."/>
            <person name="Floudas D."/>
            <person name="Copeland A."/>
            <person name="Barry K.W."/>
            <person name="Cichocki N."/>
            <person name="Veneault-Fourrey C."/>
            <person name="LaButti K."/>
            <person name="Lindquist E.A."/>
            <person name="Lipzen A."/>
            <person name="Lundell T."/>
            <person name="Morin E."/>
            <person name="Murat C."/>
            <person name="Sun H."/>
            <person name="Tunlid A."/>
            <person name="Henrissat B."/>
            <person name="Grigoriev I.V."/>
            <person name="Hibbett D.S."/>
            <person name="Martin F."/>
            <person name="Nordberg H.P."/>
            <person name="Cantor M.N."/>
            <person name="Hua S.X."/>
        </authorList>
    </citation>
    <scope>NUCLEOTIDE SEQUENCE [LARGE SCALE GENOMIC DNA]</scope>
    <source>
        <strain evidence="2 3">MAFF 305830</strain>
    </source>
</reference>
<dbReference type="AlphaFoldDB" id="A0A0C3AY32"/>
<organism evidence="2 3">
    <name type="scientific">Serendipita vermifera MAFF 305830</name>
    <dbReference type="NCBI Taxonomy" id="933852"/>
    <lineage>
        <taxon>Eukaryota</taxon>
        <taxon>Fungi</taxon>
        <taxon>Dikarya</taxon>
        <taxon>Basidiomycota</taxon>
        <taxon>Agaricomycotina</taxon>
        <taxon>Agaricomycetes</taxon>
        <taxon>Sebacinales</taxon>
        <taxon>Serendipitaceae</taxon>
        <taxon>Serendipita</taxon>
    </lineage>
</organism>